<evidence type="ECO:0000259" key="2">
    <source>
        <dbReference type="Pfam" id="PF13476"/>
    </source>
</evidence>
<feature type="domain" description="ATPase AAA-type core" evidence="1">
    <location>
        <begin position="223"/>
        <end position="332"/>
    </location>
</feature>
<dbReference type="Pfam" id="PF13304">
    <property type="entry name" value="AAA_21"/>
    <property type="match status" value="1"/>
</dbReference>
<dbReference type="Gene3D" id="3.40.50.300">
    <property type="entry name" value="P-loop containing nucleotide triphosphate hydrolases"/>
    <property type="match status" value="2"/>
</dbReference>
<name>A0ABN2SIW5_9PSEU</name>
<proteinExistence type="predicted"/>
<evidence type="ECO:0000313" key="3">
    <source>
        <dbReference type="EMBL" id="GAA1986915.1"/>
    </source>
</evidence>
<comment type="caution">
    <text evidence="3">The sequence shown here is derived from an EMBL/GenBank/DDBJ whole genome shotgun (WGS) entry which is preliminary data.</text>
</comment>
<gene>
    <name evidence="3" type="ORF">GCM10009754_76160</name>
</gene>
<dbReference type="PANTHER" id="PTHR40396">
    <property type="entry name" value="ATPASE-LIKE PROTEIN"/>
    <property type="match status" value="1"/>
</dbReference>
<keyword evidence="4" id="KW-1185">Reference proteome</keyword>
<dbReference type="InterPro" id="IPR038729">
    <property type="entry name" value="Rad50/SbcC_AAA"/>
</dbReference>
<protein>
    <submittedName>
        <fullName evidence="3">AAA family ATPase</fullName>
    </submittedName>
</protein>
<evidence type="ECO:0000259" key="1">
    <source>
        <dbReference type="Pfam" id="PF13304"/>
    </source>
</evidence>
<evidence type="ECO:0000313" key="4">
    <source>
        <dbReference type="Proteomes" id="UP001501116"/>
    </source>
</evidence>
<dbReference type="InterPro" id="IPR003959">
    <property type="entry name" value="ATPase_AAA_core"/>
</dbReference>
<dbReference type="EMBL" id="BAAANN010000045">
    <property type="protein sequence ID" value="GAA1986915.1"/>
    <property type="molecule type" value="Genomic_DNA"/>
</dbReference>
<dbReference type="PANTHER" id="PTHR40396:SF1">
    <property type="entry name" value="ATPASE AAA-TYPE CORE DOMAIN-CONTAINING PROTEIN"/>
    <property type="match status" value="1"/>
</dbReference>
<dbReference type="InterPro" id="IPR027417">
    <property type="entry name" value="P-loop_NTPase"/>
</dbReference>
<organism evidence="3 4">
    <name type="scientific">Amycolatopsis minnesotensis</name>
    <dbReference type="NCBI Taxonomy" id="337894"/>
    <lineage>
        <taxon>Bacteria</taxon>
        <taxon>Bacillati</taxon>
        <taxon>Actinomycetota</taxon>
        <taxon>Actinomycetes</taxon>
        <taxon>Pseudonocardiales</taxon>
        <taxon>Pseudonocardiaceae</taxon>
        <taxon>Amycolatopsis</taxon>
    </lineage>
</organism>
<accession>A0ABN2SIW5</accession>
<dbReference type="RefSeq" id="WP_344430101.1">
    <property type="nucleotide sequence ID" value="NZ_BAAANN010000045.1"/>
</dbReference>
<feature type="domain" description="Rad50/SbcC-type AAA" evidence="2">
    <location>
        <begin position="10"/>
        <end position="110"/>
    </location>
</feature>
<reference evidence="3 4" key="1">
    <citation type="journal article" date="2019" name="Int. J. Syst. Evol. Microbiol.">
        <title>The Global Catalogue of Microorganisms (GCM) 10K type strain sequencing project: providing services to taxonomists for standard genome sequencing and annotation.</title>
        <authorList>
            <consortium name="The Broad Institute Genomics Platform"/>
            <consortium name="The Broad Institute Genome Sequencing Center for Infectious Disease"/>
            <person name="Wu L."/>
            <person name="Ma J."/>
        </authorList>
    </citation>
    <scope>NUCLEOTIDE SEQUENCE [LARGE SCALE GENOMIC DNA]</scope>
    <source>
        <strain evidence="3 4">JCM 14545</strain>
    </source>
</reference>
<dbReference type="PIRSF" id="PIRSF029347">
    <property type="entry name" value="RecF"/>
    <property type="match status" value="1"/>
</dbReference>
<dbReference type="SUPFAM" id="SSF52540">
    <property type="entry name" value="P-loop containing nucleoside triphosphate hydrolases"/>
    <property type="match status" value="1"/>
</dbReference>
<sequence>MTGLLNGIERLRIRNFRVLRDVELYDLTPITALLGPNGSGKSTVFDALRLIVESFTGGFAEAWERRGGVAETRTRESTGPVQVEFGCRVEGDSYDYRLAVDEEDGAPVIVEERLTWREAGQDQSVDVLEFHRGAGTVKVPGAAGNATELVGQDVLGVVAIGQVATNPQVAAFLKFVSRCQVSDLDVELMRKGVRTKSRTARLSSSGDNVAVVVRRLRQQRPDAWAKILGSLRRYVPGLVDIEPFSLGDGSQIVRLREQRAGQPILPDHISDGTLKLLGYLVALQDQASVLFMEEPENQVHPSLPYLLAEDARMAAAETGQVVVATHSPYFVDALHPDEVWMMFRNDQGFAEVRRAAENRSLVAMLEAGGLLGSLWTEGYFGVGDPLTRSGRPR</sequence>
<dbReference type="Pfam" id="PF13476">
    <property type="entry name" value="AAA_23"/>
    <property type="match status" value="1"/>
</dbReference>
<dbReference type="InterPro" id="IPR014555">
    <property type="entry name" value="RecF-like"/>
</dbReference>
<dbReference type="Proteomes" id="UP001501116">
    <property type="component" value="Unassembled WGS sequence"/>
</dbReference>